<dbReference type="InterPro" id="IPR006059">
    <property type="entry name" value="SBP"/>
</dbReference>
<evidence type="ECO:0000313" key="2">
    <source>
        <dbReference type="Proteomes" id="UP000193944"/>
    </source>
</evidence>
<dbReference type="PANTHER" id="PTHR43649:SF12">
    <property type="entry name" value="DIACETYLCHITOBIOSE BINDING PROTEIN DASA"/>
    <property type="match status" value="1"/>
</dbReference>
<dbReference type="AlphaFoldDB" id="A0A1Y1WGB2"/>
<reference evidence="1 2" key="1">
    <citation type="submission" date="2016-08" db="EMBL/GenBank/DDBJ databases">
        <title>A Parts List for Fungal Cellulosomes Revealed by Comparative Genomics.</title>
        <authorList>
            <consortium name="DOE Joint Genome Institute"/>
            <person name="Haitjema C.H."/>
            <person name="Gilmore S.P."/>
            <person name="Henske J.K."/>
            <person name="Solomon K.V."/>
            <person name="De Groot R."/>
            <person name="Kuo A."/>
            <person name="Mondo S.J."/>
            <person name="Salamov A.A."/>
            <person name="Labutti K."/>
            <person name="Zhao Z."/>
            <person name="Chiniquy J."/>
            <person name="Barry K."/>
            <person name="Brewer H.M."/>
            <person name="Purvine S.O."/>
            <person name="Wright A.T."/>
            <person name="Boxma B."/>
            <person name="Van Alen T."/>
            <person name="Hackstein J.H."/>
            <person name="Baker S.E."/>
            <person name="Grigoriev I.V."/>
            <person name="O'Malley M.A."/>
        </authorList>
    </citation>
    <scope>NUCLEOTIDE SEQUENCE [LARGE SCALE GENOMIC DNA]</scope>
    <source>
        <strain evidence="1 2">S4</strain>
    </source>
</reference>
<proteinExistence type="predicted"/>
<protein>
    <recommendedName>
        <fullName evidence="3">Periplasmic binding protein-like II</fullName>
    </recommendedName>
</protein>
<dbReference type="PANTHER" id="PTHR43649">
    <property type="entry name" value="ARABINOSE-BINDING PROTEIN-RELATED"/>
    <property type="match status" value="1"/>
</dbReference>
<dbReference type="OrthoDB" id="10492696at2759"/>
<accession>A0A1Y1WGB2</accession>
<evidence type="ECO:0008006" key="3">
    <source>
        <dbReference type="Google" id="ProtNLM"/>
    </source>
</evidence>
<comment type="caution">
    <text evidence="1">The sequence shown here is derived from an EMBL/GenBank/DDBJ whole genome shotgun (WGS) entry which is preliminary data.</text>
</comment>
<evidence type="ECO:0000313" key="1">
    <source>
        <dbReference type="EMBL" id="ORX72573.1"/>
    </source>
</evidence>
<dbReference type="Proteomes" id="UP000193944">
    <property type="component" value="Unassembled WGS sequence"/>
</dbReference>
<reference evidence="1 2" key="2">
    <citation type="submission" date="2016-08" db="EMBL/GenBank/DDBJ databases">
        <title>Pervasive Adenine N6-methylation of Active Genes in Fungi.</title>
        <authorList>
            <consortium name="DOE Joint Genome Institute"/>
            <person name="Mondo S.J."/>
            <person name="Dannebaum R.O."/>
            <person name="Kuo R.C."/>
            <person name="Labutti K."/>
            <person name="Haridas S."/>
            <person name="Kuo A."/>
            <person name="Salamov A."/>
            <person name="Ahrendt S.R."/>
            <person name="Lipzen A."/>
            <person name="Sullivan W."/>
            <person name="Andreopoulos W.B."/>
            <person name="Clum A."/>
            <person name="Lindquist E."/>
            <person name="Daum C."/>
            <person name="Ramamoorthy G.K."/>
            <person name="Gryganskyi A."/>
            <person name="Culley D."/>
            <person name="Magnuson J.K."/>
            <person name="James T.Y."/>
            <person name="O'Malley M.A."/>
            <person name="Stajich J.E."/>
            <person name="Spatafora J.W."/>
            <person name="Visel A."/>
            <person name="Grigoriev I.V."/>
        </authorList>
    </citation>
    <scope>NUCLEOTIDE SEQUENCE [LARGE SCALE GENOMIC DNA]</scope>
    <source>
        <strain evidence="1 2">S4</strain>
    </source>
</reference>
<dbReference type="EMBL" id="MCFG01000394">
    <property type="protein sequence ID" value="ORX72573.1"/>
    <property type="molecule type" value="Genomic_DNA"/>
</dbReference>
<dbReference type="Pfam" id="PF01547">
    <property type="entry name" value="SBP_bac_1"/>
    <property type="match status" value="1"/>
</dbReference>
<sequence>MIINIKNFSEGIELNVFAYTIDDSGYTYKVYVDGFNQYAKENNIDVKAVLNLMTRNNFTASLENSYLMVESLLKKKNNKYDIYFYDNSYVKKYSPYLLDLKKVIPEEHINMYDENILAQGCKNNDKLVGLPLSVSFNALYSNKVLLDKYNKTIPKTWDELIETGKEIIEKEKAYNNTELVGYNGFMYVHYLTKFNFHSDNGICSIYEFIYSCRESYDSPFPELTSETTVNAIKLIKKIKEEISSGKKLIIIENEYKR</sequence>
<name>A0A1Y1WGB2_9FUNG</name>
<dbReference type="InterPro" id="IPR050490">
    <property type="entry name" value="Bact_solute-bd_prot1"/>
</dbReference>
<keyword evidence="2" id="KW-1185">Reference proteome</keyword>
<organism evidence="1 2">
    <name type="scientific">Anaeromyces robustus</name>
    <dbReference type="NCBI Taxonomy" id="1754192"/>
    <lineage>
        <taxon>Eukaryota</taxon>
        <taxon>Fungi</taxon>
        <taxon>Fungi incertae sedis</taxon>
        <taxon>Chytridiomycota</taxon>
        <taxon>Chytridiomycota incertae sedis</taxon>
        <taxon>Neocallimastigomycetes</taxon>
        <taxon>Neocallimastigales</taxon>
        <taxon>Neocallimastigaceae</taxon>
        <taxon>Anaeromyces</taxon>
    </lineage>
</organism>
<dbReference type="SUPFAM" id="SSF53850">
    <property type="entry name" value="Periplasmic binding protein-like II"/>
    <property type="match status" value="1"/>
</dbReference>
<gene>
    <name evidence="1" type="ORF">BCR32DRAFT_250021</name>
</gene>
<dbReference type="Gene3D" id="3.40.190.10">
    <property type="entry name" value="Periplasmic binding protein-like II"/>
    <property type="match status" value="1"/>
</dbReference>